<gene>
    <name evidence="3" type="ORF">CAL29_02080</name>
</gene>
<sequence length="325" mass="37024">MGNAVPSRCRAVYHALHSPPDSPCPRGNIAEETHLLITDTQVHLWEAHRPDRPWPAEEIERPVFVAYDGARPHREEPLQAEEFIATMDAAGVRRAIIVPPSPVGDDNLTALEAAVRYPERLAIMGRFNPEADGARERIENWLAQPGMLGIRLTFHKPKWSGWLEEGSQDWFWAACERLGIPLMVFVPGLVDKIPRIAQRHPALKLVLDHMARKSNLRDDACFADLDELLALARYENVHVKMSSAPCYSTQPYPFGNIEPYLRRIFDAFGPRRTMWGSDYTRLPCTYQECVDHFLKELDFLRGEDLEWVMGKAAAQVLDWPEPAAR</sequence>
<dbReference type="Proteomes" id="UP000216020">
    <property type="component" value="Unassembled WGS sequence"/>
</dbReference>
<evidence type="ECO:0000313" key="4">
    <source>
        <dbReference type="Proteomes" id="UP000216020"/>
    </source>
</evidence>
<organism evidence="3 4">
    <name type="scientific">Bordetella genomosp. 10</name>
    <dbReference type="NCBI Taxonomy" id="1416804"/>
    <lineage>
        <taxon>Bacteria</taxon>
        <taxon>Pseudomonadati</taxon>
        <taxon>Pseudomonadota</taxon>
        <taxon>Betaproteobacteria</taxon>
        <taxon>Burkholderiales</taxon>
        <taxon>Alcaligenaceae</taxon>
        <taxon>Bordetella</taxon>
    </lineage>
</organism>
<dbReference type="GO" id="GO:0016787">
    <property type="term" value="F:hydrolase activity"/>
    <property type="evidence" value="ECO:0007669"/>
    <property type="project" value="InterPro"/>
</dbReference>
<accession>A0A261SIH7</accession>
<feature type="domain" description="Amidohydrolase-related" evidence="2">
    <location>
        <begin position="39"/>
        <end position="318"/>
    </location>
</feature>
<name>A0A261SIH7_9BORD</name>
<dbReference type="AlphaFoldDB" id="A0A261SIH7"/>
<dbReference type="SUPFAM" id="SSF51556">
    <property type="entry name" value="Metallo-dependent hydrolases"/>
    <property type="match status" value="1"/>
</dbReference>
<dbReference type="InterPro" id="IPR032466">
    <property type="entry name" value="Metal_Hydrolase"/>
</dbReference>
<dbReference type="PANTHER" id="PTHR21240">
    <property type="entry name" value="2-AMINO-3-CARBOXYLMUCONATE-6-SEMIALDEHYDE DECARBOXYLASE"/>
    <property type="match status" value="1"/>
</dbReference>
<dbReference type="OrthoDB" id="8628355at2"/>
<dbReference type="PANTHER" id="PTHR21240:SF19">
    <property type="entry name" value="CATALYTIC_ HYDROLASE"/>
    <property type="match status" value="1"/>
</dbReference>
<protein>
    <recommendedName>
        <fullName evidence="2">Amidohydrolase-related domain-containing protein</fullName>
    </recommendedName>
</protein>
<evidence type="ECO:0000259" key="2">
    <source>
        <dbReference type="Pfam" id="PF04909"/>
    </source>
</evidence>
<dbReference type="EMBL" id="NEVM01000001">
    <property type="protein sequence ID" value="OZI37239.1"/>
    <property type="molecule type" value="Genomic_DNA"/>
</dbReference>
<keyword evidence="1" id="KW-0456">Lyase</keyword>
<evidence type="ECO:0000256" key="1">
    <source>
        <dbReference type="ARBA" id="ARBA00023239"/>
    </source>
</evidence>
<evidence type="ECO:0000313" key="3">
    <source>
        <dbReference type="EMBL" id="OZI37239.1"/>
    </source>
</evidence>
<reference evidence="4" key="1">
    <citation type="submission" date="2017-05" db="EMBL/GenBank/DDBJ databases">
        <title>Complete and WGS of Bordetella genogroups.</title>
        <authorList>
            <person name="Spilker T."/>
            <person name="Lipuma J."/>
        </authorList>
    </citation>
    <scope>NUCLEOTIDE SEQUENCE [LARGE SCALE GENOMIC DNA]</scope>
    <source>
        <strain evidence="4">AU16122</strain>
    </source>
</reference>
<comment type="caution">
    <text evidence="3">The sequence shown here is derived from an EMBL/GenBank/DDBJ whole genome shotgun (WGS) entry which is preliminary data.</text>
</comment>
<dbReference type="GO" id="GO:0016831">
    <property type="term" value="F:carboxy-lyase activity"/>
    <property type="evidence" value="ECO:0007669"/>
    <property type="project" value="InterPro"/>
</dbReference>
<proteinExistence type="predicted"/>
<dbReference type="InterPro" id="IPR006680">
    <property type="entry name" value="Amidohydro-rel"/>
</dbReference>
<dbReference type="Gene3D" id="3.20.20.140">
    <property type="entry name" value="Metal-dependent hydrolases"/>
    <property type="match status" value="1"/>
</dbReference>
<dbReference type="Pfam" id="PF04909">
    <property type="entry name" value="Amidohydro_2"/>
    <property type="match status" value="1"/>
</dbReference>
<keyword evidence="4" id="KW-1185">Reference proteome</keyword>
<dbReference type="InterPro" id="IPR032465">
    <property type="entry name" value="ACMSD"/>
</dbReference>